<dbReference type="Proteomes" id="UP000198781">
    <property type="component" value="Unassembled WGS sequence"/>
</dbReference>
<dbReference type="GO" id="GO:0005829">
    <property type="term" value="C:cytosol"/>
    <property type="evidence" value="ECO:0007669"/>
    <property type="project" value="TreeGrafter"/>
</dbReference>
<dbReference type="OrthoDB" id="5292903at2"/>
<protein>
    <recommendedName>
        <fullName evidence="3">HAD family hydrolase</fullName>
    </recommendedName>
</protein>
<evidence type="ECO:0008006" key="3">
    <source>
        <dbReference type="Google" id="ProtNLM"/>
    </source>
</evidence>
<dbReference type="InterPro" id="IPR036412">
    <property type="entry name" value="HAD-like_sf"/>
</dbReference>
<keyword evidence="2" id="KW-1185">Reference proteome</keyword>
<dbReference type="RefSeq" id="WP_092745293.1">
    <property type="nucleotide sequence ID" value="NZ_FMZC01000014.1"/>
</dbReference>
<organism evidence="1 2">
    <name type="scientific">Paracidovorax valerianellae</name>
    <dbReference type="NCBI Taxonomy" id="187868"/>
    <lineage>
        <taxon>Bacteria</taxon>
        <taxon>Pseudomonadati</taxon>
        <taxon>Pseudomonadota</taxon>
        <taxon>Betaproteobacteria</taxon>
        <taxon>Burkholderiales</taxon>
        <taxon>Comamonadaceae</taxon>
        <taxon>Paracidovorax</taxon>
    </lineage>
</organism>
<dbReference type="PANTHER" id="PTHR10000">
    <property type="entry name" value="PHOSPHOSERINE PHOSPHATASE"/>
    <property type="match status" value="1"/>
</dbReference>
<dbReference type="SUPFAM" id="SSF56784">
    <property type="entry name" value="HAD-like"/>
    <property type="match status" value="1"/>
</dbReference>
<dbReference type="AlphaFoldDB" id="A0A1G7BEY8"/>
<evidence type="ECO:0000313" key="1">
    <source>
        <dbReference type="EMBL" id="SDE25614.1"/>
    </source>
</evidence>
<dbReference type="GO" id="GO:0000287">
    <property type="term" value="F:magnesium ion binding"/>
    <property type="evidence" value="ECO:0007669"/>
    <property type="project" value="TreeGrafter"/>
</dbReference>
<dbReference type="PANTHER" id="PTHR10000:SF8">
    <property type="entry name" value="HAD SUPERFAMILY HYDROLASE-LIKE, TYPE 3"/>
    <property type="match status" value="1"/>
</dbReference>
<proteinExistence type="predicted"/>
<evidence type="ECO:0000313" key="2">
    <source>
        <dbReference type="Proteomes" id="UP000198781"/>
    </source>
</evidence>
<dbReference type="InterPro" id="IPR023214">
    <property type="entry name" value="HAD_sf"/>
</dbReference>
<gene>
    <name evidence="1" type="ORF">SAMN05192589_11451</name>
</gene>
<dbReference type="GO" id="GO:0016791">
    <property type="term" value="F:phosphatase activity"/>
    <property type="evidence" value="ECO:0007669"/>
    <property type="project" value="TreeGrafter"/>
</dbReference>
<sequence length="285" mass="31005">MPLPSTDHETLQPLAAWQPPPAIAGVFTDIDDTLTTEGAITGDALAAIASLRAAGLHVIPITGRPVGWSKPFAAAWPVDAIVAENGAVALVADHGQNTLQRNQNDGSALSKLYQQDAETRARNYARMQAVLAQIEHEVPGARRATDSAGRECDIAIDHSEFVHLPQATIDQVVERMRAAGMHATVSSIHINGWFGDHNKLEGARWIVRKLLGRDLDAEMDRWVYVGDSTNDQLMFERFAHSVGVANIARFVPQLRHRPRYVTPGERGAGFAEVARAILKEIGPLP</sequence>
<accession>A0A1G7BEY8</accession>
<dbReference type="InterPro" id="IPR006379">
    <property type="entry name" value="HAD-SF_hydro_IIB"/>
</dbReference>
<dbReference type="NCBIfam" id="TIGR01484">
    <property type="entry name" value="HAD-SF-IIB"/>
    <property type="match status" value="1"/>
</dbReference>
<dbReference type="STRING" id="187868.SAMN05192589_11451"/>
<reference evidence="1 2" key="1">
    <citation type="submission" date="2016-10" db="EMBL/GenBank/DDBJ databases">
        <authorList>
            <person name="de Groot N.N."/>
        </authorList>
    </citation>
    <scope>NUCLEOTIDE SEQUENCE [LARGE SCALE GENOMIC DNA]</scope>
    <source>
        <strain evidence="1 2">DSM 16619</strain>
    </source>
</reference>
<dbReference type="Pfam" id="PF08282">
    <property type="entry name" value="Hydrolase_3"/>
    <property type="match status" value="1"/>
</dbReference>
<name>A0A1G7BEY8_9BURK</name>
<dbReference type="EMBL" id="FMZC01000014">
    <property type="protein sequence ID" value="SDE25614.1"/>
    <property type="molecule type" value="Genomic_DNA"/>
</dbReference>
<dbReference type="Gene3D" id="3.40.50.1000">
    <property type="entry name" value="HAD superfamily/HAD-like"/>
    <property type="match status" value="2"/>
</dbReference>